<dbReference type="Pfam" id="PF08279">
    <property type="entry name" value="HTH_11"/>
    <property type="match status" value="1"/>
</dbReference>
<dbReference type="Gene3D" id="1.10.10.10">
    <property type="entry name" value="Winged helix-like DNA-binding domain superfamily/Winged helix DNA-binding domain"/>
    <property type="match status" value="1"/>
</dbReference>
<proteinExistence type="predicted"/>
<dbReference type="InterPro" id="IPR036390">
    <property type="entry name" value="WH_DNA-bd_sf"/>
</dbReference>
<feature type="domain" description="WCX" evidence="3">
    <location>
        <begin position="222"/>
        <end position="296"/>
    </location>
</feature>
<keyword evidence="5" id="KW-1185">Reference proteome</keyword>
<dbReference type="PANTHER" id="PTHR34580">
    <property type="match status" value="1"/>
</dbReference>
<dbReference type="STRING" id="460384.SAMN05216313_13125"/>
<dbReference type="InterPro" id="IPR028349">
    <property type="entry name" value="PafC-like"/>
</dbReference>
<evidence type="ECO:0000259" key="1">
    <source>
        <dbReference type="Pfam" id="PF08279"/>
    </source>
</evidence>
<dbReference type="RefSeq" id="WP_092369274.1">
    <property type="nucleotide sequence ID" value="NZ_DAINWJ010000149.1"/>
</dbReference>
<dbReference type="InterPro" id="IPR051534">
    <property type="entry name" value="CBASS_pafABC_assoc_protein"/>
</dbReference>
<dbReference type="Proteomes" id="UP000198508">
    <property type="component" value="Unassembled WGS sequence"/>
</dbReference>
<dbReference type="SUPFAM" id="SSF46785">
    <property type="entry name" value="Winged helix' DNA-binding domain"/>
    <property type="match status" value="1"/>
</dbReference>
<dbReference type="EMBL" id="FOIM01000031">
    <property type="protein sequence ID" value="SEU10522.1"/>
    <property type="molecule type" value="Genomic_DNA"/>
</dbReference>
<name>A0A1I0JLF5_9FIRM</name>
<dbReference type="GO" id="GO:0003677">
    <property type="term" value="F:DNA binding"/>
    <property type="evidence" value="ECO:0007669"/>
    <property type="project" value="UniProtKB-KW"/>
</dbReference>
<protein>
    <submittedName>
        <fullName evidence="4">Predicted DNA-binding transcriptional regulator YafY, contains an HTH and WYL domains</fullName>
    </submittedName>
</protein>
<feature type="domain" description="Helix-turn-helix type 11" evidence="1">
    <location>
        <begin position="5"/>
        <end position="58"/>
    </location>
</feature>
<dbReference type="InterPro" id="IPR013196">
    <property type="entry name" value="HTH_11"/>
</dbReference>
<accession>A0A1I0JLF5</accession>
<organism evidence="4 5">
    <name type="scientific">Enterocloster lavalensis</name>
    <dbReference type="NCBI Taxonomy" id="460384"/>
    <lineage>
        <taxon>Bacteria</taxon>
        <taxon>Bacillati</taxon>
        <taxon>Bacillota</taxon>
        <taxon>Clostridia</taxon>
        <taxon>Lachnospirales</taxon>
        <taxon>Lachnospiraceae</taxon>
        <taxon>Enterocloster</taxon>
    </lineage>
</organism>
<dbReference type="InterPro" id="IPR026881">
    <property type="entry name" value="WYL_dom"/>
</dbReference>
<gene>
    <name evidence="4" type="ORF">SAMN05216313_13125</name>
</gene>
<evidence type="ECO:0000313" key="4">
    <source>
        <dbReference type="EMBL" id="SEU10522.1"/>
    </source>
</evidence>
<reference evidence="5" key="1">
    <citation type="submission" date="2016-10" db="EMBL/GenBank/DDBJ databases">
        <authorList>
            <person name="Varghese N."/>
            <person name="Submissions S."/>
        </authorList>
    </citation>
    <scope>NUCLEOTIDE SEQUENCE [LARGE SCALE GENOMIC DNA]</scope>
    <source>
        <strain evidence="5">NLAE-zl-G277</strain>
    </source>
</reference>
<dbReference type="PANTHER" id="PTHR34580:SF1">
    <property type="entry name" value="PROTEIN PAFC"/>
    <property type="match status" value="1"/>
</dbReference>
<dbReference type="Pfam" id="PF25583">
    <property type="entry name" value="WCX"/>
    <property type="match status" value="1"/>
</dbReference>
<dbReference type="GeneID" id="93280758"/>
<dbReference type="PROSITE" id="PS52050">
    <property type="entry name" value="WYL"/>
    <property type="match status" value="1"/>
</dbReference>
<dbReference type="Pfam" id="PF13280">
    <property type="entry name" value="WYL"/>
    <property type="match status" value="1"/>
</dbReference>
<dbReference type="InterPro" id="IPR057727">
    <property type="entry name" value="WCX_dom"/>
</dbReference>
<evidence type="ECO:0000313" key="5">
    <source>
        <dbReference type="Proteomes" id="UP000198508"/>
    </source>
</evidence>
<feature type="domain" description="WYL" evidence="2">
    <location>
        <begin position="133"/>
        <end position="196"/>
    </location>
</feature>
<evidence type="ECO:0000259" key="2">
    <source>
        <dbReference type="Pfam" id="PF13280"/>
    </source>
</evidence>
<dbReference type="PIRSF" id="PIRSF016838">
    <property type="entry name" value="PafC"/>
    <property type="match status" value="1"/>
</dbReference>
<dbReference type="AlphaFoldDB" id="A0A1I0JLF5"/>
<sequence>MKIDRLIGILSILLQQEKVTAPYLAEKFEVSRRTIIRDVEALCKAGIPIVTAQGREGGISIIDGYRVDRTLLTSREMQSILTGLKSLDSVSGSNKYQQLMDKLSVKQGLILAADSHIAIDLSSFYKEALAPKIELILSAAEERRLIGFDYVSPRGEGRRKIEPYVLIFQWSSWYVWGYCLDRQDYRLFKLHRMTRLCETGETFSPRDYPPYDPSPEKVFPAAIQATALFEPSMKWRLMEEYGPESFEETGNGRLLFTCGFTDVESLFGWLLSFGPTVELLEPEELRPRFRELVRDIIKKYNGDV</sequence>
<dbReference type="InterPro" id="IPR036388">
    <property type="entry name" value="WH-like_DNA-bd_sf"/>
</dbReference>
<evidence type="ECO:0000259" key="3">
    <source>
        <dbReference type="Pfam" id="PF25583"/>
    </source>
</evidence>
<keyword evidence="4" id="KW-0238">DNA-binding</keyword>